<dbReference type="Gene3D" id="3.40.190.290">
    <property type="match status" value="1"/>
</dbReference>
<evidence type="ECO:0000256" key="2">
    <source>
        <dbReference type="ARBA" id="ARBA00023015"/>
    </source>
</evidence>
<dbReference type="Pfam" id="PF03466">
    <property type="entry name" value="LysR_substrate"/>
    <property type="match status" value="1"/>
</dbReference>
<evidence type="ECO:0000256" key="1">
    <source>
        <dbReference type="ARBA" id="ARBA00009437"/>
    </source>
</evidence>
<sequence>MEIRILRYFLTVAREENITRAAAVLHITQPTLSRQLIQLEEELNTQLLIRGKNKVTLTDAGMLLRRRAEEIIDLADKTEKEFLAADELIAGEIFVGAGEINAMHQLGEFMMDFHRRFPHIQYHLYSGNADDVKQKIDQGFLDIGLLTEPVDIEKYDFVRLNYKEAWGIIAPLNSEIAKKEYVTPEDIQKLPLLIGHRLIVQNELAHWMGLDISDLNIVATYDLIYNAAILVEKGLGYALCLDKIVYMSNQSLVRFVPLKPAYETGAVIVWKKHQVFSATATRFIQELYTYFHK</sequence>
<name>A0ABT7UKQ2_9FIRM</name>
<reference evidence="7" key="1">
    <citation type="submission" date="2023-06" db="EMBL/GenBank/DDBJ databases">
        <title>Identification and characterization of horizontal gene transfer across gut microbiota members of farm animals based on homology search.</title>
        <authorList>
            <person name="Zeman M."/>
            <person name="Kubasova T."/>
            <person name="Jahodarova E."/>
            <person name="Nykrynova M."/>
            <person name="Rychlik I."/>
        </authorList>
    </citation>
    <scope>NUCLEOTIDE SEQUENCE [LARGE SCALE GENOMIC DNA]</scope>
    <source>
        <strain evidence="7">ET341</strain>
    </source>
</reference>
<keyword evidence="4" id="KW-0804">Transcription</keyword>
<keyword evidence="2" id="KW-0805">Transcription regulation</keyword>
<feature type="domain" description="HTH lysR-type" evidence="5">
    <location>
        <begin position="1"/>
        <end position="58"/>
    </location>
</feature>
<dbReference type="PANTHER" id="PTHR30419:SF8">
    <property type="entry name" value="NITROGEN ASSIMILATION TRANSCRIPTIONAL ACTIVATOR-RELATED"/>
    <property type="match status" value="1"/>
</dbReference>
<accession>A0ABT7UKQ2</accession>
<dbReference type="InterPro" id="IPR036390">
    <property type="entry name" value="WH_DNA-bd_sf"/>
</dbReference>
<keyword evidence="3" id="KW-0238">DNA-binding</keyword>
<dbReference type="PROSITE" id="PS50931">
    <property type="entry name" value="HTH_LYSR"/>
    <property type="match status" value="1"/>
</dbReference>
<organism evidence="6 7">
    <name type="scientific">Massilimicrobiota timonensis</name>
    <dbReference type="NCBI Taxonomy" id="1776392"/>
    <lineage>
        <taxon>Bacteria</taxon>
        <taxon>Bacillati</taxon>
        <taxon>Bacillota</taxon>
        <taxon>Erysipelotrichia</taxon>
        <taxon>Erysipelotrichales</taxon>
        <taxon>Erysipelotrichaceae</taxon>
        <taxon>Massilimicrobiota</taxon>
    </lineage>
</organism>
<dbReference type="Gene3D" id="1.10.10.10">
    <property type="entry name" value="Winged helix-like DNA-binding domain superfamily/Winged helix DNA-binding domain"/>
    <property type="match status" value="1"/>
</dbReference>
<gene>
    <name evidence="6" type="ORF">QUV98_10410</name>
</gene>
<comment type="similarity">
    <text evidence="1">Belongs to the LysR transcriptional regulatory family.</text>
</comment>
<dbReference type="PRINTS" id="PR00039">
    <property type="entry name" value="HTHLYSR"/>
</dbReference>
<dbReference type="SUPFAM" id="SSF46785">
    <property type="entry name" value="Winged helix' DNA-binding domain"/>
    <property type="match status" value="1"/>
</dbReference>
<dbReference type="InterPro" id="IPR050950">
    <property type="entry name" value="HTH-type_LysR_regulators"/>
</dbReference>
<dbReference type="EMBL" id="JAUDCK010000050">
    <property type="protein sequence ID" value="MDM8196729.1"/>
    <property type="molecule type" value="Genomic_DNA"/>
</dbReference>
<comment type="caution">
    <text evidence="6">The sequence shown here is derived from an EMBL/GenBank/DDBJ whole genome shotgun (WGS) entry which is preliminary data.</text>
</comment>
<evidence type="ECO:0000256" key="4">
    <source>
        <dbReference type="ARBA" id="ARBA00023163"/>
    </source>
</evidence>
<dbReference type="SUPFAM" id="SSF53850">
    <property type="entry name" value="Periplasmic binding protein-like II"/>
    <property type="match status" value="1"/>
</dbReference>
<evidence type="ECO:0000313" key="6">
    <source>
        <dbReference type="EMBL" id="MDM8196729.1"/>
    </source>
</evidence>
<dbReference type="InterPro" id="IPR005119">
    <property type="entry name" value="LysR_subst-bd"/>
</dbReference>
<protein>
    <submittedName>
        <fullName evidence="6">LysR family transcriptional regulator</fullName>
    </submittedName>
</protein>
<dbReference type="Pfam" id="PF00126">
    <property type="entry name" value="HTH_1"/>
    <property type="match status" value="1"/>
</dbReference>
<dbReference type="InterPro" id="IPR000847">
    <property type="entry name" value="LysR_HTH_N"/>
</dbReference>
<proteinExistence type="inferred from homology"/>
<dbReference type="PANTHER" id="PTHR30419">
    <property type="entry name" value="HTH-TYPE TRANSCRIPTIONAL REGULATOR YBHD"/>
    <property type="match status" value="1"/>
</dbReference>
<dbReference type="CDD" id="cd05466">
    <property type="entry name" value="PBP2_LTTR_substrate"/>
    <property type="match status" value="1"/>
</dbReference>
<keyword evidence="7" id="KW-1185">Reference proteome</keyword>
<evidence type="ECO:0000259" key="5">
    <source>
        <dbReference type="PROSITE" id="PS50931"/>
    </source>
</evidence>
<dbReference type="Proteomes" id="UP001529275">
    <property type="component" value="Unassembled WGS sequence"/>
</dbReference>
<dbReference type="RefSeq" id="WP_087245519.1">
    <property type="nucleotide sequence ID" value="NZ_JAUDCK010000050.1"/>
</dbReference>
<evidence type="ECO:0000313" key="7">
    <source>
        <dbReference type="Proteomes" id="UP001529275"/>
    </source>
</evidence>
<dbReference type="InterPro" id="IPR036388">
    <property type="entry name" value="WH-like_DNA-bd_sf"/>
</dbReference>
<evidence type="ECO:0000256" key="3">
    <source>
        <dbReference type="ARBA" id="ARBA00023125"/>
    </source>
</evidence>